<dbReference type="Gene3D" id="3.20.20.140">
    <property type="entry name" value="Metal-dependent hydrolases"/>
    <property type="match status" value="1"/>
</dbReference>
<protein>
    <submittedName>
        <fullName evidence="6">Cytosine/adenosine deaminase-related metal-dependent hydrolase</fullName>
    </submittedName>
</protein>
<proteinExistence type="predicted"/>
<dbReference type="InterPro" id="IPR006680">
    <property type="entry name" value="Amidohydro-rel"/>
</dbReference>
<dbReference type="OrthoDB" id="9807210at2"/>
<feature type="domain" description="Aminodeoxyfutalosine deaminase/Imidazolonepropionase-like composite" evidence="5">
    <location>
        <begin position="22"/>
        <end position="47"/>
    </location>
</feature>
<accession>A0A318S9P5</accession>
<evidence type="ECO:0000256" key="3">
    <source>
        <dbReference type="ARBA" id="ARBA00022833"/>
    </source>
</evidence>
<evidence type="ECO:0000259" key="4">
    <source>
        <dbReference type="Pfam" id="PF01979"/>
    </source>
</evidence>
<dbReference type="InterPro" id="IPR050287">
    <property type="entry name" value="MTA/SAH_deaminase"/>
</dbReference>
<dbReference type="Proteomes" id="UP000248326">
    <property type="component" value="Unassembled WGS sequence"/>
</dbReference>
<organism evidence="6 7">
    <name type="scientific">Deinococcus yavapaiensis KR-236</name>
    <dbReference type="NCBI Taxonomy" id="694435"/>
    <lineage>
        <taxon>Bacteria</taxon>
        <taxon>Thermotogati</taxon>
        <taxon>Deinococcota</taxon>
        <taxon>Deinococci</taxon>
        <taxon>Deinococcales</taxon>
        <taxon>Deinococcaceae</taxon>
        <taxon>Deinococcus</taxon>
    </lineage>
</organism>
<keyword evidence="7" id="KW-1185">Reference proteome</keyword>
<dbReference type="SUPFAM" id="SSF51338">
    <property type="entry name" value="Composite domain of metallo-dependent hydrolases"/>
    <property type="match status" value="1"/>
</dbReference>
<keyword evidence="2 6" id="KW-0378">Hydrolase</keyword>
<evidence type="ECO:0000256" key="2">
    <source>
        <dbReference type="ARBA" id="ARBA00022801"/>
    </source>
</evidence>
<dbReference type="GO" id="GO:0016810">
    <property type="term" value="F:hydrolase activity, acting on carbon-nitrogen (but not peptide) bonds"/>
    <property type="evidence" value="ECO:0007669"/>
    <property type="project" value="InterPro"/>
</dbReference>
<dbReference type="GO" id="GO:0046872">
    <property type="term" value="F:metal ion binding"/>
    <property type="evidence" value="ECO:0007669"/>
    <property type="project" value="UniProtKB-KW"/>
</dbReference>
<dbReference type="InterPro" id="IPR054418">
    <property type="entry name" value="MQNX/HUTI_composite_N"/>
</dbReference>
<dbReference type="SUPFAM" id="SSF51556">
    <property type="entry name" value="Metallo-dependent hydrolases"/>
    <property type="match status" value="1"/>
</dbReference>
<dbReference type="Pfam" id="PF01979">
    <property type="entry name" value="Amidohydro_1"/>
    <property type="match status" value="1"/>
</dbReference>
<reference evidence="6 7" key="1">
    <citation type="submission" date="2018-06" db="EMBL/GenBank/DDBJ databases">
        <title>Genomic Encyclopedia of Type Strains, Phase IV (KMG-IV): sequencing the most valuable type-strain genomes for metagenomic binning, comparative biology and taxonomic classification.</title>
        <authorList>
            <person name="Goeker M."/>
        </authorList>
    </citation>
    <scope>NUCLEOTIDE SEQUENCE [LARGE SCALE GENOMIC DNA]</scope>
    <source>
        <strain evidence="6 7">DSM 18048</strain>
    </source>
</reference>
<gene>
    <name evidence="6" type="ORF">DES52_10450</name>
</gene>
<keyword evidence="1" id="KW-0479">Metal-binding</keyword>
<sequence>MSLRLLTADVVYTGMGLPQRDAGVVVSDDTVAATGRLAELRSSFPHAVETYVGAVIAPLAVNAHTHLDMSSYDFQALPYFRWIPEVVIANREKRGLAGARLGFASLEASRVSAFGDIVWDPDVMTFLLSESTLPGVAYWEVLDPDPATAKDTFRKTVERVEAWRRLEGRGVKVGLSPHASYTVSHELFRLLADYARREALPMQIHVAEHGSELALFAAGTGPLAESFGRVVKLDLATIFGRSPDSALTPVSYLADLGVLDAKPTLIHMVHVTEDDVKIVASAGSTVVTCPRSNANLQCGTFDWPLFARLGVEVAVGTDSVASGETLDVHDELAFARAAYPNLDDRVFVRAAVKGGARVLGESVPFIRRGEPWREAYAWQA</sequence>
<comment type="caution">
    <text evidence="6">The sequence shown here is derived from an EMBL/GenBank/DDBJ whole genome shotgun (WGS) entry which is preliminary data.</text>
</comment>
<evidence type="ECO:0000256" key="1">
    <source>
        <dbReference type="ARBA" id="ARBA00022723"/>
    </source>
</evidence>
<evidence type="ECO:0000313" key="6">
    <source>
        <dbReference type="EMBL" id="PYE54780.1"/>
    </source>
</evidence>
<evidence type="ECO:0000259" key="5">
    <source>
        <dbReference type="Pfam" id="PF22039"/>
    </source>
</evidence>
<dbReference type="InterPro" id="IPR011059">
    <property type="entry name" value="Metal-dep_hydrolase_composite"/>
</dbReference>
<dbReference type="PANTHER" id="PTHR43794:SF11">
    <property type="entry name" value="AMIDOHYDROLASE-RELATED DOMAIN-CONTAINING PROTEIN"/>
    <property type="match status" value="1"/>
</dbReference>
<dbReference type="EMBL" id="QJSX01000004">
    <property type="protein sequence ID" value="PYE54780.1"/>
    <property type="molecule type" value="Genomic_DNA"/>
</dbReference>
<keyword evidence="3" id="KW-0862">Zinc</keyword>
<dbReference type="AlphaFoldDB" id="A0A318S9P5"/>
<name>A0A318S9P5_9DEIO</name>
<dbReference type="PANTHER" id="PTHR43794">
    <property type="entry name" value="AMINOHYDROLASE SSNA-RELATED"/>
    <property type="match status" value="1"/>
</dbReference>
<dbReference type="Pfam" id="PF22039">
    <property type="entry name" value="HUTI_composite_bact"/>
    <property type="match status" value="1"/>
</dbReference>
<evidence type="ECO:0000313" key="7">
    <source>
        <dbReference type="Proteomes" id="UP000248326"/>
    </source>
</evidence>
<feature type="domain" description="Amidohydrolase-related" evidence="4">
    <location>
        <begin position="61"/>
        <end position="360"/>
    </location>
</feature>
<dbReference type="InterPro" id="IPR032466">
    <property type="entry name" value="Metal_Hydrolase"/>
</dbReference>
<dbReference type="RefSeq" id="WP_110885907.1">
    <property type="nucleotide sequence ID" value="NZ_QJSX01000004.1"/>
</dbReference>
<dbReference type="Gene3D" id="2.30.40.10">
    <property type="entry name" value="Urease, subunit C, domain 1"/>
    <property type="match status" value="1"/>
</dbReference>